<protein>
    <submittedName>
        <fullName evidence="1">Uncharacterized protein</fullName>
    </submittedName>
</protein>
<dbReference type="Proteomes" id="UP000291343">
    <property type="component" value="Unassembled WGS sequence"/>
</dbReference>
<evidence type="ECO:0000313" key="1">
    <source>
        <dbReference type="EMBL" id="RZF47050.1"/>
    </source>
</evidence>
<proteinExistence type="predicted"/>
<comment type="caution">
    <text evidence="1">The sequence shown here is derived from an EMBL/GenBank/DDBJ whole genome shotgun (WGS) entry which is preliminary data.</text>
</comment>
<name>A0A482XNE7_LAOST</name>
<sequence length="81" mass="9119">MTVIRLARRSDTYVNAGSNFWVPADGSAPMMAAGRPKEYLFVVTKSVMQQITFKLNRVSLHLKERSNHSCNVTRMNASLCN</sequence>
<accession>A0A482XNE7</accession>
<gene>
    <name evidence="1" type="ORF">LSTR_LSTR014696</name>
</gene>
<keyword evidence="2" id="KW-1185">Reference proteome</keyword>
<dbReference type="EMBL" id="QKKF02004915">
    <property type="protein sequence ID" value="RZF47050.1"/>
    <property type="molecule type" value="Genomic_DNA"/>
</dbReference>
<reference evidence="1 2" key="1">
    <citation type="journal article" date="2017" name="Gigascience">
        <title>Genome sequence of the small brown planthopper, Laodelphax striatellus.</title>
        <authorList>
            <person name="Zhu J."/>
            <person name="Jiang F."/>
            <person name="Wang X."/>
            <person name="Yang P."/>
            <person name="Bao Y."/>
            <person name="Zhao W."/>
            <person name="Wang W."/>
            <person name="Lu H."/>
            <person name="Wang Q."/>
            <person name="Cui N."/>
            <person name="Li J."/>
            <person name="Chen X."/>
            <person name="Luo L."/>
            <person name="Yu J."/>
            <person name="Kang L."/>
            <person name="Cui F."/>
        </authorList>
    </citation>
    <scope>NUCLEOTIDE SEQUENCE [LARGE SCALE GENOMIC DNA]</scope>
    <source>
        <strain evidence="1">Lst14</strain>
    </source>
</reference>
<dbReference type="AlphaFoldDB" id="A0A482XNE7"/>
<dbReference type="InParanoid" id="A0A482XNE7"/>
<organism evidence="1 2">
    <name type="scientific">Laodelphax striatellus</name>
    <name type="common">Small brown planthopper</name>
    <name type="synonym">Delphax striatella</name>
    <dbReference type="NCBI Taxonomy" id="195883"/>
    <lineage>
        <taxon>Eukaryota</taxon>
        <taxon>Metazoa</taxon>
        <taxon>Ecdysozoa</taxon>
        <taxon>Arthropoda</taxon>
        <taxon>Hexapoda</taxon>
        <taxon>Insecta</taxon>
        <taxon>Pterygota</taxon>
        <taxon>Neoptera</taxon>
        <taxon>Paraneoptera</taxon>
        <taxon>Hemiptera</taxon>
        <taxon>Auchenorrhyncha</taxon>
        <taxon>Fulgoroidea</taxon>
        <taxon>Delphacidae</taxon>
        <taxon>Criomorphinae</taxon>
        <taxon>Laodelphax</taxon>
    </lineage>
</organism>
<evidence type="ECO:0000313" key="2">
    <source>
        <dbReference type="Proteomes" id="UP000291343"/>
    </source>
</evidence>